<gene>
    <name evidence="2" type="ORF">GTW58_07890</name>
</gene>
<dbReference type="InterPro" id="IPR041307">
    <property type="entry name" value="WcbI"/>
</dbReference>
<dbReference type="EMBL" id="JAAVUN010000013">
    <property type="protein sequence ID" value="NKE09856.1"/>
    <property type="molecule type" value="Genomic_DNA"/>
</dbReference>
<proteinExistence type="predicted"/>
<feature type="domain" description="Polysaccharide biosynthesis enzyme WcbI" evidence="1">
    <location>
        <begin position="12"/>
        <end position="207"/>
    </location>
</feature>
<evidence type="ECO:0000259" key="1">
    <source>
        <dbReference type="Pfam" id="PF18588"/>
    </source>
</evidence>
<protein>
    <recommendedName>
        <fullName evidence="1">Polysaccharide biosynthesis enzyme WcbI domain-containing protein</fullName>
    </recommendedName>
</protein>
<evidence type="ECO:0000313" key="2">
    <source>
        <dbReference type="EMBL" id="NKE09856.1"/>
    </source>
</evidence>
<name>A0A846U8F0_9MICC</name>
<reference evidence="2 3" key="1">
    <citation type="submission" date="2020-02" db="EMBL/GenBank/DDBJ databases">
        <authorList>
            <person name="Sun Q."/>
        </authorList>
    </citation>
    <scope>NUCLEOTIDE SEQUENCE [LARGE SCALE GENOMIC DNA]</scope>
    <source>
        <strain evidence="2 3">YIM 13062</strain>
    </source>
</reference>
<sequence>MGDPQGNHRPLLMVVGNCQAESLRIVLESTGGVNSIRVPPVFEWTAEDLHIVNLILPHLDALVMQPVRNDYRGLACGTEQLEARLRPGASSVRFPVLRYSGLHPFHVIVRDPEDPSLNPPLVPYHDLRTVIAAHLGMRVPTEVEVDVGALQKGARESLGQLQRREQSHGTVVVSDELMKHPHWHTINHPDNSTLILLAQRVVETLLISGLIDAPGRELLGSLEAPVDPAVAQALNAPLRPDASTDWRLGPNDDAPRLTVAQVAEAQLDFYRARPHLVAQAMQRHEERIHILGLLP</sequence>
<dbReference type="AlphaFoldDB" id="A0A846U8F0"/>
<dbReference type="Proteomes" id="UP000521379">
    <property type="component" value="Unassembled WGS sequence"/>
</dbReference>
<evidence type="ECO:0000313" key="3">
    <source>
        <dbReference type="Proteomes" id="UP000521379"/>
    </source>
</evidence>
<organism evidence="2 3">
    <name type="scientific">Kocuria subflava</name>
    <dbReference type="NCBI Taxonomy" id="1736139"/>
    <lineage>
        <taxon>Bacteria</taxon>
        <taxon>Bacillati</taxon>
        <taxon>Actinomycetota</taxon>
        <taxon>Actinomycetes</taxon>
        <taxon>Micrococcales</taxon>
        <taxon>Micrococcaceae</taxon>
        <taxon>Kocuria</taxon>
    </lineage>
</organism>
<dbReference type="Gene3D" id="3.40.50.12080">
    <property type="match status" value="1"/>
</dbReference>
<comment type="caution">
    <text evidence="2">The sequence shown here is derived from an EMBL/GenBank/DDBJ whole genome shotgun (WGS) entry which is preliminary data.</text>
</comment>
<keyword evidence="3" id="KW-1185">Reference proteome</keyword>
<accession>A0A846U8F0</accession>
<dbReference type="Pfam" id="PF18588">
    <property type="entry name" value="WcbI"/>
    <property type="match status" value="1"/>
</dbReference>